<dbReference type="Pfam" id="PF03695">
    <property type="entry name" value="UPF0149"/>
    <property type="match status" value="1"/>
</dbReference>
<dbReference type="STRING" id="767434.Fraau_0405"/>
<dbReference type="RefSeq" id="WP_014401900.1">
    <property type="nucleotide sequence ID" value="NC_017033.1"/>
</dbReference>
<protein>
    <recommendedName>
        <fullName evidence="4">YecA family protein</fullName>
    </recommendedName>
</protein>
<dbReference type="InterPro" id="IPR036255">
    <property type="entry name" value="YgfB-like_sf"/>
</dbReference>
<gene>
    <name evidence="2" type="ordered locus">Fraau_0405</name>
</gene>
<dbReference type="KEGG" id="fau:Fraau_0405"/>
<comment type="similarity">
    <text evidence="1">Belongs to the UPF0149 family.</text>
</comment>
<dbReference type="HOGENOM" id="CLU_085336_0_0_6"/>
<proteinExistence type="inferred from homology"/>
<dbReference type="AlphaFoldDB" id="H8L3T9"/>
<dbReference type="Proteomes" id="UP000005234">
    <property type="component" value="Chromosome"/>
</dbReference>
<dbReference type="PANTHER" id="PTHR37528">
    <property type="entry name" value="UPF0149 PROTEIN YGFB"/>
    <property type="match status" value="1"/>
</dbReference>
<sequence>MNTEPMIGYDELADALARLRLGTDPAEFHGSLSGFLAGGAKPVGQTLLEALRLDAAGEIDRAAQDDAVLLDMMRQTEASLADPELGFEPLQPADDRPLADRADAVAGWCRGFLGGFGLSGAASHGQLSEEAQEILRDLATIAGSEFDFGDASEDEDALIEVFEFVRVGAMLLHAEVASLGRNLSGSVH</sequence>
<name>H8L3T9_FRAAD</name>
<dbReference type="PANTHER" id="PTHR37528:SF1">
    <property type="entry name" value="UPF0149 PROTEIN YGFB"/>
    <property type="match status" value="1"/>
</dbReference>
<dbReference type="GO" id="GO:0005829">
    <property type="term" value="C:cytosol"/>
    <property type="evidence" value="ECO:0007669"/>
    <property type="project" value="TreeGrafter"/>
</dbReference>
<evidence type="ECO:0008006" key="4">
    <source>
        <dbReference type="Google" id="ProtNLM"/>
    </source>
</evidence>
<keyword evidence="3" id="KW-1185">Reference proteome</keyword>
<reference evidence="2" key="1">
    <citation type="submission" date="2012-02" db="EMBL/GenBank/DDBJ databases">
        <title>The complete genome of Frateuria aurantia DSM 6220.</title>
        <authorList>
            <consortium name="US DOE Joint Genome Institute (JGI-PGF)"/>
            <person name="Lucas S."/>
            <person name="Copeland A."/>
            <person name="Lapidus A."/>
            <person name="Glavina del Rio T."/>
            <person name="Dalin E."/>
            <person name="Tice H."/>
            <person name="Bruce D."/>
            <person name="Goodwin L."/>
            <person name="Pitluck S."/>
            <person name="Peters L."/>
            <person name="Ovchinnikova G."/>
            <person name="Teshima H."/>
            <person name="Kyrpides N."/>
            <person name="Mavromatis K."/>
            <person name="Ivanova N."/>
            <person name="Brettin T."/>
            <person name="Detter J.C."/>
            <person name="Han C."/>
            <person name="Larimer F."/>
            <person name="Land M."/>
            <person name="Hauser L."/>
            <person name="Markowitz V."/>
            <person name="Cheng J.-F."/>
            <person name="Hugenholtz P."/>
            <person name="Woyke T."/>
            <person name="Wu D."/>
            <person name="Brambilla E."/>
            <person name="Klenk H.-P."/>
            <person name="Eisen J.A."/>
        </authorList>
    </citation>
    <scope>NUCLEOTIDE SEQUENCE</scope>
    <source>
        <strain evidence="2">DSM 6220</strain>
    </source>
</reference>
<evidence type="ECO:0000256" key="1">
    <source>
        <dbReference type="ARBA" id="ARBA00038308"/>
    </source>
</evidence>
<evidence type="ECO:0000313" key="3">
    <source>
        <dbReference type="Proteomes" id="UP000005234"/>
    </source>
</evidence>
<dbReference type="SUPFAM" id="SSF101327">
    <property type="entry name" value="YgfB-like"/>
    <property type="match status" value="1"/>
</dbReference>
<dbReference type="InterPro" id="IPR011978">
    <property type="entry name" value="YgfB-like"/>
</dbReference>
<organism evidence="2 3">
    <name type="scientific">Frateuria aurantia (strain ATCC 33424 / DSM 6220 / KCTC 2777 / LMG 1558 / NBRC 3245 / NCIMB 13370)</name>
    <name type="common">Acetobacter aurantius</name>
    <dbReference type="NCBI Taxonomy" id="767434"/>
    <lineage>
        <taxon>Bacteria</taxon>
        <taxon>Pseudomonadati</taxon>
        <taxon>Pseudomonadota</taxon>
        <taxon>Gammaproteobacteria</taxon>
        <taxon>Lysobacterales</taxon>
        <taxon>Rhodanobacteraceae</taxon>
        <taxon>Frateuria</taxon>
    </lineage>
</organism>
<dbReference type="Gene3D" id="1.20.120.740">
    <property type="entry name" value="YgfB uncharacterised protein family UPF0149, PF03695"/>
    <property type="match status" value="1"/>
</dbReference>
<dbReference type="EMBL" id="CP003350">
    <property type="protein sequence ID" value="AFC84894.1"/>
    <property type="molecule type" value="Genomic_DNA"/>
</dbReference>
<accession>H8L3T9</accession>
<evidence type="ECO:0000313" key="2">
    <source>
        <dbReference type="EMBL" id="AFC84894.1"/>
    </source>
</evidence>
<dbReference type="eggNOG" id="COG3079">
    <property type="taxonomic scope" value="Bacteria"/>
</dbReference>